<dbReference type="EMBL" id="RSEC01000006">
    <property type="protein sequence ID" value="RSD26336.1"/>
    <property type="molecule type" value="Genomic_DNA"/>
</dbReference>
<evidence type="ECO:0000313" key="1">
    <source>
        <dbReference type="EMBL" id="RSD26336.1"/>
    </source>
</evidence>
<dbReference type="AlphaFoldDB" id="A0A3R9F0F6"/>
<proteinExistence type="predicted"/>
<keyword evidence="2" id="KW-1185">Reference proteome</keyword>
<evidence type="ECO:0000313" key="2">
    <source>
        <dbReference type="Proteomes" id="UP000267081"/>
    </source>
</evidence>
<dbReference type="Proteomes" id="UP000267081">
    <property type="component" value="Unassembled WGS sequence"/>
</dbReference>
<comment type="caution">
    <text evidence="1">The sequence shown here is derived from an EMBL/GenBank/DDBJ whole genome shotgun (WGS) entry which is preliminary data.</text>
</comment>
<dbReference type="OrthoDB" id="1121177at2"/>
<accession>A0A3R9F0F6</accession>
<protein>
    <submittedName>
        <fullName evidence="1">Uncharacterized protein</fullName>
    </submittedName>
</protein>
<gene>
    <name evidence="1" type="ORF">EIY87_00285</name>
</gene>
<sequence>MDTETHEYVAELLQAAADRVTKAEKAVEVEQRARRIDAAIAVRHGYGKGTTAAALGISRPTLDAWLGLVEGTAAEQREVDQHFEFADRRAAKAAERKAARGG</sequence>
<name>A0A3R9F0F6_9PSEU</name>
<reference evidence="1 2" key="1">
    <citation type="submission" date="2018-12" db="EMBL/GenBank/DDBJ databases">
        <title>Amycolatopsis eburnea sp. nov. actinomycete associate with arbuscular mycorrhiza fungal spore.</title>
        <authorList>
            <person name="Lumyong S."/>
            <person name="Chaiya L."/>
        </authorList>
    </citation>
    <scope>NUCLEOTIDE SEQUENCE [LARGE SCALE GENOMIC DNA]</scope>
    <source>
        <strain evidence="1 2">GLM-1</strain>
    </source>
</reference>
<organism evidence="1 2">
    <name type="scientific">Amycolatopsis eburnea</name>
    <dbReference type="NCBI Taxonomy" id="2267691"/>
    <lineage>
        <taxon>Bacteria</taxon>
        <taxon>Bacillati</taxon>
        <taxon>Actinomycetota</taxon>
        <taxon>Actinomycetes</taxon>
        <taxon>Pseudonocardiales</taxon>
        <taxon>Pseudonocardiaceae</taxon>
        <taxon>Amycolatopsis</taxon>
    </lineage>
</organism>
<dbReference type="RefSeq" id="WP_125305593.1">
    <property type="nucleotide sequence ID" value="NZ_RSEC01000006.1"/>
</dbReference>